<dbReference type="OrthoDB" id="2966672at2"/>
<dbReference type="AlphaFoldDB" id="A0A6L3V9D4"/>
<gene>
    <name evidence="1" type="ORF">F7731_07335</name>
</gene>
<dbReference type="Proteomes" id="UP000481030">
    <property type="component" value="Unassembled WGS sequence"/>
</dbReference>
<sequence>MFLTYNDLANLFPKVIGIKDPHLLFHTVTTNSNMQQYRGVFIPIGEESGELKTAIENGAVAVLWQEGKEIPRYTPNHFPIFLTNDLLKGLKDMMELYIEKISKNHLVKKDGTNFLFSNDIILKENDATYDIALKLEKIREIKQLQDGKEGAK</sequence>
<accession>A0A6L3V9D4</accession>
<protein>
    <submittedName>
        <fullName evidence="1">Uncharacterized protein</fullName>
    </submittedName>
</protein>
<proteinExistence type="predicted"/>
<organism evidence="1 2">
    <name type="scientific">Cytobacillus depressus</name>
    <dbReference type="NCBI Taxonomy" id="1602942"/>
    <lineage>
        <taxon>Bacteria</taxon>
        <taxon>Bacillati</taxon>
        <taxon>Bacillota</taxon>
        <taxon>Bacilli</taxon>
        <taxon>Bacillales</taxon>
        <taxon>Bacillaceae</taxon>
        <taxon>Cytobacillus</taxon>
    </lineage>
</organism>
<dbReference type="InterPro" id="IPR035911">
    <property type="entry name" value="MurE/MurF_N"/>
</dbReference>
<comment type="caution">
    <text evidence="1">The sequence shown here is derived from an EMBL/GenBank/DDBJ whole genome shotgun (WGS) entry which is preliminary data.</text>
</comment>
<name>A0A6L3V9D4_9BACI</name>
<dbReference type="SUPFAM" id="SSF63418">
    <property type="entry name" value="MurE/MurF N-terminal domain"/>
    <property type="match status" value="1"/>
</dbReference>
<reference evidence="1 2" key="1">
    <citation type="journal article" date="2016" name="Antonie Van Leeuwenhoek">
        <title>Bacillus depressus sp. nov., isolated from soil of a sunflower field.</title>
        <authorList>
            <person name="Wei X."/>
            <person name="Xin D."/>
            <person name="Xin Y."/>
            <person name="Zhang H."/>
            <person name="Wang T."/>
            <person name="Zhang J."/>
        </authorList>
    </citation>
    <scope>NUCLEOTIDE SEQUENCE [LARGE SCALE GENOMIC DNA]</scope>
    <source>
        <strain evidence="1 2">BZ1</strain>
    </source>
</reference>
<dbReference type="RefSeq" id="WP_151534107.1">
    <property type="nucleotide sequence ID" value="NZ_WBOS01000002.1"/>
</dbReference>
<keyword evidence="2" id="KW-1185">Reference proteome</keyword>
<evidence type="ECO:0000313" key="1">
    <source>
        <dbReference type="EMBL" id="KAB2337415.1"/>
    </source>
</evidence>
<dbReference type="EMBL" id="WBOS01000002">
    <property type="protein sequence ID" value="KAB2337415.1"/>
    <property type="molecule type" value="Genomic_DNA"/>
</dbReference>
<evidence type="ECO:0000313" key="2">
    <source>
        <dbReference type="Proteomes" id="UP000481030"/>
    </source>
</evidence>